<evidence type="ECO:0000313" key="2">
    <source>
        <dbReference type="EMBL" id="MDR7666023.1"/>
    </source>
</evidence>
<proteinExistence type="predicted"/>
<keyword evidence="1" id="KW-0472">Membrane</keyword>
<name>A0ABU2D226_9EURY</name>
<sequence length="176" mass="20239">MLLFGHIGVTFGVFSVLGIFIPRLRSIINSKYLVIGALLPDLLDKPLGRVIFPSTLANGRIIGHTLLFSLILFLIGLYLYKIREDIRIISLTIGSFFHLIEDQMWATPKTLFWPFFGLSFPQDHTDLTGIEYLIKMLKKSFTFNFSYSSIPEILGMGVIVILTLHWLIKRFRQNKF</sequence>
<dbReference type="EMBL" id="JAVKPK010000034">
    <property type="protein sequence ID" value="MDR7666023.1"/>
    <property type="molecule type" value="Genomic_DNA"/>
</dbReference>
<feature type="transmembrane region" description="Helical" evidence="1">
    <location>
        <begin position="61"/>
        <end position="80"/>
    </location>
</feature>
<evidence type="ECO:0000313" key="3">
    <source>
        <dbReference type="Proteomes" id="UP001246244"/>
    </source>
</evidence>
<keyword evidence="3" id="KW-1185">Reference proteome</keyword>
<protein>
    <submittedName>
        <fullName evidence="2">Metal-dependent hydrolase</fullName>
    </submittedName>
</protein>
<dbReference type="RefSeq" id="WP_310576047.1">
    <property type="nucleotide sequence ID" value="NZ_JAVKPK010000034.1"/>
</dbReference>
<keyword evidence="1" id="KW-1133">Transmembrane helix</keyword>
<comment type="caution">
    <text evidence="2">The sequence shown here is derived from an EMBL/GenBank/DDBJ whole genome shotgun (WGS) entry which is preliminary data.</text>
</comment>
<reference evidence="3" key="1">
    <citation type="submission" date="2023-07" db="EMBL/GenBank/DDBJ databases">
        <title>Whole-genome sequencing of a new Methanosarcina sp. Z-7115.</title>
        <authorList>
            <person name="Zhilina T.N."/>
            <person name="Merkel A.Y."/>
        </authorList>
    </citation>
    <scope>NUCLEOTIDE SEQUENCE [LARGE SCALE GENOMIC DNA]</scope>
    <source>
        <strain evidence="3">Z-7115</strain>
    </source>
</reference>
<evidence type="ECO:0000256" key="1">
    <source>
        <dbReference type="SAM" id="Phobius"/>
    </source>
</evidence>
<dbReference type="GO" id="GO:0016787">
    <property type="term" value="F:hydrolase activity"/>
    <property type="evidence" value="ECO:0007669"/>
    <property type="project" value="UniProtKB-KW"/>
</dbReference>
<dbReference type="InterPro" id="IPR007404">
    <property type="entry name" value="YdjM-like"/>
</dbReference>
<gene>
    <name evidence="2" type="ORF">RG963_09605</name>
</gene>
<keyword evidence="2" id="KW-0378">Hydrolase</keyword>
<organism evidence="2 3">
    <name type="scientific">Methanosarcina baikalica</name>
    <dbReference type="NCBI Taxonomy" id="3073890"/>
    <lineage>
        <taxon>Archaea</taxon>
        <taxon>Methanobacteriati</taxon>
        <taxon>Methanobacteriota</taxon>
        <taxon>Stenosarchaea group</taxon>
        <taxon>Methanomicrobia</taxon>
        <taxon>Methanosarcinales</taxon>
        <taxon>Methanosarcinaceae</taxon>
        <taxon>Methanosarcina</taxon>
    </lineage>
</organism>
<dbReference type="Proteomes" id="UP001246244">
    <property type="component" value="Unassembled WGS sequence"/>
</dbReference>
<accession>A0ABU2D226</accession>
<feature type="transmembrane region" description="Helical" evidence="1">
    <location>
        <begin position="145"/>
        <end position="168"/>
    </location>
</feature>
<keyword evidence="1" id="KW-0812">Transmembrane</keyword>
<dbReference type="Pfam" id="PF04307">
    <property type="entry name" value="YdjM"/>
    <property type="match status" value="1"/>
</dbReference>